<dbReference type="GO" id="GO:0004097">
    <property type="term" value="F:catechol oxidase activity"/>
    <property type="evidence" value="ECO:0007669"/>
    <property type="project" value="InterPro"/>
</dbReference>
<feature type="binding site" evidence="7">
    <location>
        <position position="369"/>
    </location>
    <ligand>
        <name>Cu cation</name>
        <dbReference type="ChEBI" id="CHEBI:23378"/>
        <label>B</label>
    </ligand>
</feature>
<dbReference type="InterPro" id="IPR022739">
    <property type="entry name" value="Polyphenol_oxidase_cen"/>
</dbReference>
<gene>
    <name evidence="14" type="primary">LOC103698020</name>
</gene>
<dbReference type="InterPro" id="IPR022740">
    <property type="entry name" value="Polyphenol_oxidase_C"/>
</dbReference>
<dbReference type="InterPro" id="IPR002227">
    <property type="entry name" value="Tyrosinase_Cu-bd"/>
</dbReference>
<dbReference type="FunFam" id="1.10.1280.10:FF:000007">
    <property type="entry name" value="Polyphenol oxidase, chloroplastic"/>
    <property type="match status" value="1"/>
</dbReference>
<feature type="disulfide bond" evidence="8">
    <location>
        <begin position="121"/>
        <end position="184"/>
    </location>
</feature>
<evidence type="ECO:0000256" key="8">
    <source>
        <dbReference type="PIRSR" id="PIRSR000290-2"/>
    </source>
</evidence>
<feature type="region of interest" description="Disordered" evidence="10">
    <location>
        <begin position="34"/>
        <end position="66"/>
    </location>
</feature>
<evidence type="ECO:0000256" key="10">
    <source>
        <dbReference type="SAM" id="MobiDB-lite"/>
    </source>
</evidence>
<protein>
    <submittedName>
        <fullName evidence="14">Polyphenol oxidase, chloroplastic-like</fullName>
    </submittedName>
</protein>
<dbReference type="KEGG" id="pda:103698020"/>
<dbReference type="InterPro" id="IPR016213">
    <property type="entry name" value="Polyphenol_oxidase"/>
</dbReference>
<dbReference type="AlphaFoldDB" id="A0A8B7BJK9"/>
<name>A0A8B7BJK9_PHODC</name>
<evidence type="ECO:0000256" key="7">
    <source>
        <dbReference type="PIRSR" id="PIRSR000290-1"/>
    </source>
</evidence>
<evidence type="ECO:0000256" key="4">
    <source>
        <dbReference type="ARBA" id="ARBA00023002"/>
    </source>
</evidence>
<keyword evidence="6 8" id="KW-1015">Disulfide bond</keyword>
<evidence type="ECO:0000256" key="6">
    <source>
        <dbReference type="ARBA" id="ARBA00023157"/>
    </source>
</evidence>
<feature type="domain" description="Tyrosinase copper-binding" evidence="12">
    <location>
        <begin position="362"/>
        <end position="373"/>
    </location>
</feature>
<dbReference type="GO" id="GO:0046872">
    <property type="term" value="F:metal ion binding"/>
    <property type="evidence" value="ECO:0007669"/>
    <property type="project" value="UniProtKB-KW"/>
</dbReference>
<dbReference type="PANTHER" id="PTHR11474">
    <property type="entry name" value="TYROSINASE FAMILY MEMBER"/>
    <property type="match status" value="1"/>
</dbReference>
<evidence type="ECO:0000256" key="5">
    <source>
        <dbReference type="ARBA" id="ARBA00023008"/>
    </source>
</evidence>
<dbReference type="GeneID" id="103698020"/>
<evidence type="ECO:0000256" key="9">
    <source>
        <dbReference type="PIRSR" id="PIRSR000290-3"/>
    </source>
</evidence>
<feature type="compositionally biased region" description="Basic and acidic residues" evidence="10">
    <location>
        <begin position="39"/>
        <end position="58"/>
    </location>
</feature>
<feature type="domain" description="Tyrosinase copper-binding" evidence="11">
    <location>
        <begin position="204"/>
        <end position="221"/>
    </location>
</feature>
<evidence type="ECO:0000259" key="12">
    <source>
        <dbReference type="PROSITE" id="PS00498"/>
    </source>
</evidence>
<feature type="disulfide bond" evidence="8">
    <location>
        <begin position="107"/>
        <end position="122"/>
    </location>
</feature>
<sequence length="592" mass="66410">MANLLKPNASTSSLSTSPNSFACSFYRQRPRVPLSSKKSHLDPRISCKARDEHEKPMHTSEATGSLGKLDRRDMLIGLGGLYGAAAGLGVNRKALGLPIEAPDISKCGPADLPSGAIPTDCCPPFTSKIIDFKLPPRSDPLRIRPAAHLVDSEYLAKYAKAVELMKALPADDPRNFTQQANVHCAYCDGSYDQIGFPDIEIQVHNSWIFFPWHRFYLYFHEKILGKLIGDETFALPFWNWDAPAGMRMPSIYTDPSSSLYDKLRDAKHQPPYLIDLDFNGQDPSFTQAQQIDHNLKIMYRQVIANGKTAQLFMGSPYRAGDQPNPGAGSLENVPHGTVHLWTGDRNQPNGEDMGILYSASRDPIFYAHHSNVDRMWYVWKKLGGKHKDFDDKDWLNTSFLFYDENADIVRVKIKDCLDMQWLRYTYQDVEIPWLRTRPTPKGTMAAKKGARSLRAITEARFPVTLDSPVSATVRRPKVSRSSKEKEDEEEVLVVEGIEFDRDGFIKFDVHINTPEEAVDPGSSEFAGAFVSVPHKHKHSKKEKKLITALRLGITELLEDLGAEADDSVLVTLVPRNGIGKVKVGGLRIEFLK</sequence>
<dbReference type="InterPro" id="IPR050316">
    <property type="entry name" value="Tyrosinase/Hemocyanin"/>
</dbReference>
<dbReference type="PROSITE" id="PS00497">
    <property type="entry name" value="TYROSINASE_1"/>
    <property type="match status" value="1"/>
</dbReference>
<feature type="cross-link" description="2'-(S-cysteinyl)-histidine (Cys-His)" evidence="9">
    <location>
        <begin position="187"/>
        <end position="204"/>
    </location>
</feature>
<keyword evidence="3" id="KW-0883">Thioether bond</keyword>
<keyword evidence="2 7" id="KW-0479">Metal-binding</keyword>
<keyword evidence="4" id="KW-0560">Oxidoreductase</keyword>
<evidence type="ECO:0000256" key="3">
    <source>
        <dbReference type="ARBA" id="ARBA00022784"/>
    </source>
</evidence>
<dbReference type="PANTHER" id="PTHR11474:SF76">
    <property type="entry name" value="SHKT DOMAIN-CONTAINING PROTEIN"/>
    <property type="match status" value="1"/>
</dbReference>
<keyword evidence="13" id="KW-1185">Reference proteome</keyword>
<feature type="binding site" evidence="7">
    <location>
        <position position="335"/>
    </location>
    <ligand>
        <name>Cu cation</name>
        <dbReference type="ChEBI" id="CHEBI:23378"/>
        <label>B</label>
    </ligand>
</feature>
<dbReference type="InterPro" id="IPR008922">
    <property type="entry name" value="Di-copper_centre_dom_sf"/>
</dbReference>
<dbReference type="PROSITE" id="PS00498">
    <property type="entry name" value="TYROSINASE_2"/>
    <property type="match status" value="1"/>
</dbReference>
<feature type="binding site" evidence="7">
    <location>
        <position position="213"/>
    </location>
    <ligand>
        <name>Cu cation</name>
        <dbReference type="ChEBI" id="CHEBI:23378"/>
        <label>A</label>
    </ligand>
</feature>
<feature type="binding site" evidence="7">
    <location>
        <position position="204"/>
    </location>
    <ligand>
        <name>Cu cation</name>
        <dbReference type="ChEBI" id="CHEBI:23378"/>
        <label>A</label>
    </ligand>
</feature>
<dbReference type="RefSeq" id="XP_008778193.1">
    <property type="nucleotide sequence ID" value="XM_008779971.3"/>
</dbReference>
<dbReference type="GO" id="GO:0046148">
    <property type="term" value="P:pigment biosynthetic process"/>
    <property type="evidence" value="ECO:0007669"/>
    <property type="project" value="InterPro"/>
</dbReference>
<dbReference type="PIRSF" id="PIRSF000290">
    <property type="entry name" value="PPO_plant"/>
    <property type="match status" value="1"/>
</dbReference>
<evidence type="ECO:0000256" key="1">
    <source>
        <dbReference type="ARBA" id="ARBA00009928"/>
    </source>
</evidence>
<evidence type="ECO:0000259" key="11">
    <source>
        <dbReference type="PROSITE" id="PS00497"/>
    </source>
</evidence>
<organism evidence="13 14">
    <name type="scientific">Phoenix dactylifera</name>
    <name type="common">Date palm</name>
    <dbReference type="NCBI Taxonomy" id="42345"/>
    <lineage>
        <taxon>Eukaryota</taxon>
        <taxon>Viridiplantae</taxon>
        <taxon>Streptophyta</taxon>
        <taxon>Embryophyta</taxon>
        <taxon>Tracheophyta</taxon>
        <taxon>Spermatophyta</taxon>
        <taxon>Magnoliopsida</taxon>
        <taxon>Liliopsida</taxon>
        <taxon>Arecaceae</taxon>
        <taxon>Coryphoideae</taxon>
        <taxon>Phoeniceae</taxon>
        <taxon>Phoenix</taxon>
    </lineage>
</organism>
<accession>A0A8B7BJK9</accession>
<dbReference type="Proteomes" id="UP000228380">
    <property type="component" value="Unplaced"/>
</dbReference>
<dbReference type="SUPFAM" id="SSF48056">
    <property type="entry name" value="Di-copper centre-containing domain"/>
    <property type="match status" value="1"/>
</dbReference>
<dbReference type="Pfam" id="PF00264">
    <property type="entry name" value="Tyrosinase"/>
    <property type="match status" value="1"/>
</dbReference>
<dbReference type="Pfam" id="PF12142">
    <property type="entry name" value="PPO1_DWL"/>
    <property type="match status" value="1"/>
</dbReference>
<comment type="similarity">
    <text evidence="1">Belongs to the tyrosinase family.</text>
</comment>
<evidence type="ECO:0000313" key="13">
    <source>
        <dbReference type="Proteomes" id="UP000228380"/>
    </source>
</evidence>
<reference evidence="14" key="1">
    <citation type="submission" date="2025-08" db="UniProtKB">
        <authorList>
            <consortium name="RefSeq"/>
        </authorList>
    </citation>
    <scope>IDENTIFICATION</scope>
    <source>
        <tissue evidence="14">Young leaves</tissue>
    </source>
</reference>
<proteinExistence type="inferred from homology"/>
<dbReference type="Gene3D" id="1.10.1280.10">
    <property type="entry name" value="Di-copper center containing domain from catechol oxidase"/>
    <property type="match status" value="1"/>
</dbReference>
<dbReference type="PRINTS" id="PR00092">
    <property type="entry name" value="TYROSINASE"/>
</dbReference>
<dbReference type="OrthoDB" id="6132182at2759"/>
<comment type="cofactor">
    <cofactor evidence="7">
        <name>Cu(2+)</name>
        <dbReference type="ChEBI" id="CHEBI:29036"/>
    </cofactor>
    <text evidence="7">Binds 2 copper ions per subunit.</text>
</comment>
<keyword evidence="5 7" id="KW-0186">Copper</keyword>
<dbReference type="Pfam" id="PF12143">
    <property type="entry name" value="PPO1_KFDV"/>
    <property type="match status" value="1"/>
</dbReference>
<feature type="binding site" evidence="7">
    <location>
        <position position="183"/>
    </location>
    <ligand>
        <name>Cu cation</name>
        <dbReference type="ChEBI" id="CHEBI:23378"/>
        <label>A</label>
    </ligand>
</feature>
<feature type="binding site" evidence="7">
    <location>
        <position position="339"/>
    </location>
    <ligand>
        <name>Cu cation</name>
        <dbReference type="ChEBI" id="CHEBI:23378"/>
        <label>B</label>
    </ligand>
</feature>
<evidence type="ECO:0000256" key="2">
    <source>
        <dbReference type="ARBA" id="ARBA00022723"/>
    </source>
</evidence>
<evidence type="ECO:0000313" key="14">
    <source>
        <dbReference type="RefSeq" id="XP_008778193.1"/>
    </source>
</evidence>